<organism evidence="1 2">
    <name type="scientific">Plasmopara halstedii</name>
    <name type="common">Downy mildew of sunflower</name>
    <dbReference type="NCBI Taxonomy" id="4781"/>
    <lineage>
        <taxon>Eukaryota</taxon>
        <taxon>Sar</taxon>
        <taxon>Stramenopiles</taxon>
        <taxon>Oomycota</taxon>
        <taxon>Peronosporomycetes</taxon>
        <taxon>Peronosporales</taxon>
        <taxon>Peronosporaceae</taxon>
        <taxon>Plasmopara</taxon>
    </lineage>
</organism>
<evidence type="ECO:0000313" key="2">
    <source>
        <dbReference type="Proteomes" id="UP000054928"/>
    </source>
</evidence>
<protein>
    <submittedName>
        <fullName evidence="1">Uncharacterized protein</fullName>
    </submittedName>
</protein>
<name>A0A0P1ACU7_PLAHL</name>
<dbReference type="Proteomes" id="UP000054928">
    <property type="component" value="Unassembled WGS sequence"/>
</dbReference>
<dbReference type="GeneID" id="36403487"/>
<dbReference type="AlphaFoldDB" id="A0A0P1ACU7"/>
<proteinExistence type="predicted"/>
<sequence>MSCAPSSPYAPNMDSSKRPSIICLRYAKDNKCRLSQPWLTIECQRTSSFLESLNNLDTTLSRSKTTFLCSATEPEYLKDEYLRYIYEMSFLLFADVLSLK</sequence>
<dbReference type="RefSeq" id="XP_024574721.1">
    <property type="nucleotide sequence ID" value="XM_024723778.1"/>
</dbReference>
<dbReference type="EMBL" id="CCYD01000321">
    <property type="protein sequence ID" value="CEG38352.1"/>
    <property type="molecule type" value="Genomic_DNA"/>
</dbReference>
<evidence type="ECO:0000313" key="1">
    <source>
        <dbReference type="EMBL" id="CEG38352.1"/>
    </source>
</evidence>
<keyword evidence="2" id="KW-1185">Reference proteome</keyword>
<accession>A0A0P1ACU7</accession>
<reference evidence="2" key="1">
    <citation type="submission" date="2014-09" db="EMBL/GenBank/DDBJ databases">
        <authorList>
            <person name="Sharma Rahul"/>
            <person name="Thines Marco"/>
        </authorList>
    </citation>
    <scope>NUCLEOTIDE SEQUENCE [LARGE SCALE GENOMIC DNA]</scope>
</reference>